<dbReference type="PANTHER" id="PTHR43788:SF6">
    <property type="entry name" value="DNA HELICASE B"/>
    <property type="match status" value="1"/>
</dbReference>
<name>A0A160FHP2_9BURK</name>
<proteinExistence type="predicted"/>
<dbReference type="Pfam" id="PF13538">
    <property type="entry name" value="UvrD_C_2"/>
    <property type="match status" value="1"/>
</dbReference>
<dbReference type="GO" id="GO:0017116">
    <property type="term" value="F:single-stranded DNA helicase activity"/>
    <property type="evidence" value="ECO:0007669"/>
    <property type="project" value="TreeGrafter"/>
</dbReference>
<evidence type="ECO:0000313" key="5">
    <source>
        <dbReference type="Proteomes" id="UP000076852"/>
    </source>
</evidence>
<dbReference type="Gene3D" id="2.30.30.940">
    <property type="match status" value="1"/>
</dbReference>
<dbReference type="PANTHER" id="PTHR43788">
    <property type="entry name" value="DNA2/NAM7 HELICASE FAMILY MEMBER"/>
    <property type="match status" value="1"/>
</dbReference>
<dbReference type="STRING" id="1804984.AYM40_02190"/>
<dbReference type="CDD" id="cd18809">
    <property type="entry name" value="SF1_C_RecD"/>
    <property type="match status" value="1"/>
</dbReference>
<dbReference type="GO" id="GO:0006310">
    <property type="term" value="P:DNA recombination"/>
    <property type="evidence" value="ECO:0007669"/>
    <property type="project" value="TreeGrafter"/>
</dbReference>
<keyword evidence="2" id="KW-0067">ATP-binding</keyword>
<dbReference type="AlphaFoldDB" id="A0A160FHP2"/>
<dbReference type="Gene3D" id="3.40.50.300">
    <property type="entry name" value="P-loop containing nucleotide triphosphate hydrolases"/>
    <property type="match status" value="2"/>
</dbReference>
<gene>
    <name evidence="4" type="ORF">AYM40_02190</name>
</gene>
<dbReference type="SMART" id="SM00382">
    <property type="entry name" value="AAA"/>
    <property type="match status" value="1"/>
</dbReference>
<keyword evidence="5" id="KW-1185">Reference proteome</keyword>
<dbReference type="InterPro" id="IPR029493">
    <property type="entry name" value="RecD2-like_HHH"/>
</dbReference>
<keyword evidence="1" id="KW-0547">Nucleotide-binding</keyword>
<dbReference type="OrthoDB" id="9803432at2"/>
<dbReference type="KEGG" id="buz:AYM40_02190"/>
<dbReference type="InterPro" id="IPR050534">
    <property type="entry name" value="Coronavir_polyprotein_1ab"/>
</dbReference>
<dbReference type="Pfam" id="PF13604">
    <property type="entry name" value="AAA_30"/>
    <property type="match status" value="1"/>
</dbReference>
<dbReference type="InterPro" id="IPR003593">
    <property type="entry name" value="AAA+_ATPase"/>
</dbReference>
<dbReference type="InterPro" id="IPR027785">
    <property type="entry name" value="UvrD-like_helicase_C"/>
</dbReference>
<protein>
    <recommendedName>
        <fullName evidence="3">AAA+ ATPase domain-containing protein</fullName>
    </recommendedName>
</protein>
<dbReference type="GO" id="GO:0005524">
    <property type="term" value="F:ATP binding"/>
    <property type="evidence" value="ECO:0007669"/>
    <property type="project" value="UniProtKB-KW"/>
</dbReference>
<reference evidence="4 5" key="1">
    <citation type="journal article" date="2016" name="Gene">
        <title>PacBio SMRT assembly of a complex multi-replicon genome reveals chlorocatechol degradative operon in a region of genome plasticity.</title>
        <authorList>
            <person name="Ricker N."/>
            <person name="Shen S.Y."/>
            <person name="Goordial J."/>
            <person name="Jin S."/>
            <person name="Fulthorpe R.R."/>
        </authorList>
    </citation>
    <scope>NUCLEOTIDE SEQUENCE [LARGE SCALE GENOMIC DNA]</scope>
    <source>
        <strain evidence="4 5">OLGA172</strain>
    </source>
</reference>
<dbReference type="RefSeq" id="WP_063494783.1">
    <property type="nucleotide sequence ID" value="NZ_CP014578.1"/>
</dbReference>
<dbReference type="Gene3D" id="1.10.150.20">
    <property type="entry name" value="5' to 3' exonuclease, C-terminal subdomain"/>
    <property type="match status" value="1"/>
</dbReference>
<dbReference type="Pfam" id="PF14490">
    <property type="entry name" value="HHH_RecD2"/>
    <property type="match status" value="1"/>
</dbReference>
<sequence length="761" mass="83239">MTEVHLVRVTSIRSDNPLGRGGCIFYGVAVDESGSVIDARESFVIVASGRLLADTSVQVGQWWRVKGEARPRARTVNGYRLLEQQIEAEDLELALPSGEHLITLLSEGDGFTGIGTAKARRLWEAFGERLYNVLDAGDVTSLATVKSVSQEIAQRLVTAWRLYGDARTIQWLHKRGFSVSLGRTLLAHFGAETSNAIEEDPYRLLSFCANWSTTDKFAREHFEMAEDDPRRLQGAIEEALYRLFADGHTAVSQQMVMVRLSAVLGTQSEKFPWRTLASAAMDSGRQNGSYVVGADNHLHQLGAYVMETSVASAFANRLADDKDGLRLLDVPRVDAIIALYEAEERLTLNNEQRAAVHAAAAGRLALITGGAGVGKTTVLKALYRVYDEAGVRVFQAALAGRAAKRMQEATSRPARTLAGLLKNTTEEDLESPCVVVVDEASMVDIISMYRLCSMLPSDVRLLLAGDPFQLMPVGPGLVLHALVNQPGVPCVELKVVKRYGGAIAQAANSIRDGVWPELSRDDTAPIAFLHRASRLFGDDGEPSFPIASTVLDLYRKAAEQTQILAPRKNGPEGVKALNKLCQSALTADAEKLTLWSDEFDCRVDTGLRLGDPVVCTRNLWDIGLQNGSLGRLVQIEHEPRELSDDHGDIIGNAIAWVAWDDGERRPVTEALLDDLELAYALTVHKAQGSQWPRIIVPITGNRILDRTLIYTAITRAQGQVLLVGDEDAARRAVHALPRANHRSTALGPFLRRRLAEEAVIA</sequence>
<dbReference type="Gene3D" id="1.10.10.2220">
    <property type="match status" value="1"/>
</dbReference>
<evidence type="ECO:0000256" key="2">
    <source>
        <dbReference type="ARBA" id="ARBA00022840"/>
    </source>
</evidence>
<dbReference type="EMBL" id="CP014578">
    <property type="protein sequence ID" value="ANB71308.1"/>
    <property type="molecule type" value="Genomic_DNA"/>
</dbReference>
<dbReference type="Proteomes" id="UP000076852">
    <property type="component" value="Chromosome 1"/>
</dbReference>
<dbReference type="SUPFAM" id="SSF52540">
    <property type="entry name" value="P-loop containing nucleoside triphosphate hydrolases"/>
    <property type="match status" value="2"/>
</dbReference>
<evidence type="ECO:0000313" key="4">
    <source>
        <dbReference type="EMBL" id="ANB71308.1"/>
    </source>
</evidence>
<evidence type="ECO:0000259" key="3">
    <source>
        <dbReference type="SMART" id="SM00382"/>
    </source>
</evidence>
<dbReference type="GO" id="GO:0009338">
    <property type="term" value="C:exodeoxyribonuclease V complex"/>
    <property type="evidence" value="ECO:0007669"/>
    <property type="project" value="TreeGrafter"/>
</dbReference>
<feature type="domain" description="AAA+ ATPase" evidence="3">
    <location>
        <begin position="361"/>
        <end position="487"/>
    </location>
</feature>
<dbReference type="InterPro" id="IPR027417">
    <property type="entry name" value="P-loop_NTPase"/>
</dbReference>
<dbReference type="CDD" id="cd17933">
    <property type="entry name" value="DEXSc_RecD-like"/>
    <property type="match status" value="1"/>
</dbReference>
<evidence type="ECO:0000256" key="1">
    <source>
        <dbReference type="ARBA" id="ARBA00022741"/>
    </source>
</evidence>
<accession>A0A160FHP2</accession>
<organism evidence="4 5">
    <name type="scientific">Paraburkholderia phytofirmans OLGA172</name>
    <dbReference type="NCBI Taxonomy" id="1417228"/>
    <lineage>
        <taxon>Bacteria</taxon>
        <taxon>Pseudomonadati</taxon>
        <taxon>Pseudomonadota</taxon>
        <taxon>Betaproteobacteria</taxon>
        <taxon>Burkholderiales</taxon>
        <taxon>Burkholderiaceae</taxon>
        <taxon>Paraburkholderia</taxon>
    </lineage>
</organism>